<dbReference type="Proteomes" id="UP001151582">
    <property type="component" value="Unassembled WGS sequence"/>
</dbReference>
<sequence>MYLILELVVMTQTENTGNDVYMNTRDFMYFFSAVMLTLTLVSIGYALCCCQNFNKGLKEARENPLDAEQVQTHYAIQPPQSSCLAPSSAFHPDTRPLSSVTIE</sequence>
<organism evidence="3 4">
    <name type="scientific">Dimargaris verticillata</name>
    <dbReference type="NCBI Taxonomy" id="2761393"/>
    <lineage>
        <taxon>Eukaryota</taxon>
        <taxon>Fungi</taxon>
        <taxon>Fungi incertae sedis</taxon>
        <taxon>Zoopagomycota</taxon>
        <taxon>Kickxellomycotina</taxon>
        <taxon>Dimargaritomycetes</taxon>
        <taxon>Dimargaritales</taxon>
        <taxon>Dimargaritaceae</taxon>
        <taxon>Dimargaris</taxon>
    </lineage>
</organism>
<keyword evidence="4" id="KW-1185">Reference proteome</keyword>
<dbReference type="EMBL" id="JANBQB010001358">
    <property type="protein sequence ID" value="KAJ1971489.1"/>
    <property type="molecule type" value="Genomic_DNA"/>
</dbReference>
<keyword evidence="2" id="KW-1133">Transmembrane helix</keyword>
<keyword evidence="2" id="KW-0472">Membrane</keyword>
<protein>
    <submittedName>
        <fullName evidence="3">Uncharacterized protein</fullName>
    </submittedName>
</protein>
<dbReference type="AlphaFoldDB" id="A0A9W8AWD8"/>
<evidence type="ECO:0000313" key="3">
    <source>
        <dbReference type="EMBL" id="KAJ1971489.1"/>
    </source>
</evidence>
<reference evidence="3" key="1">
    <citation type="submission" date="2022-07" db="EMBL/GenBank/DDBJ databases">
        <title>Phylogenomic reconstructions and comparative analyses of Kickxellomycotina fungi.</title>
        <authorList>
            <person name="Reynolds N.K."/>
            <person name="Stajich J.E."/>
            <person name="Barry K."/>
            <person name="Grigoriev I.V."/>
            <person name="Crous P."/>
            <person name="Smith M.E."/>
        </authorList>
    </citation>
    <scope>NUCLEOTIDE SEQUENCE</scope>
    <source>
        <strain evidence="3">RSA 567</strain>
    </source>
</reference>
<evidence type="ECO:0000313" key="4">
    <source>
        <dbReference type="Proteomes" id="UP001151582"/>
    </source>
</evidence>
<accession>A0A9W8AWD8</accession>
<name>A0A9W8AWD8_9FUNG</name>
<gene>
    <name evidence="3" type="ORF">H4R34_005727</name>
</gene>
<comment type="caution">
    <text evidence="3">The sequence shown here is derived from an EMBL/GenBank/DDBJ whole genome shotgun (WGS) entry which is preliminary data.</text>
</comment>
<feature type="region of interest" description="Disordered" evidence="1">
    <location>
        <begin position="79"/>
        <end position="103"/>
    </location>
</feature>
<feature type="transmembrane region" description="Helical" evidence="2">
    <location>
        <begin position="27"/>
        <end position="48"/>
    </location>
</feature>
<proteinExistence type="predicted"/>
<evidence type="ECO:0000256" key="2">
    <source>
        <dbReference type="SAM" id="Phobius"/>
    </source>
</evidence>
<keyword evidence="2" id="KW-0812">Transmembrane</keyword>
<evidence type="ECO:0000256" key="1">
    <source>
        <dbReference type="SAM" id="MobiDB-lite"/>
    </source>
</evidence>